<comment type="caution">
    <text evidence="2">The sequence shown here is derived from an EMBL/GenBank/DDBJ whole genome shotgun (WGS) entry which is preliminary data.</text>
</comment>
<sequence length="535" mass="58754">MSSNKSPRAKRNRSSKSNDQHKAGASTSAAPRGAEELPSLLIDQSNLPAAAGGLAERLASSSKLFQRGAGLVKLIETADGFSTLDLNVHDVVNHAHQVCRPVVKKIVRGEVVVEAVTLPDRVARLYLNRHDAWGVPHLDGICRAPILANDGSIRVARGYDTDTRFWCTGIELPSVPERPSRKQAEAALRTLRKPFASFPFADAQTIVSPSGLPVVDPSQQPGIDETTYLLAVLTAVCRPSLPLAPGFIVRSPQYSGAGTGKGLLVRAASQIAYNFSPKAFTSSGERAELEKRLTAALVAADPVIFLDNVNAEVVRSNLLAQIATENPCAIRRFRENTKVVSITSSAFLAMTGNATTVSEDLARRFLIVELDAGCEDPEQRPFDEDFRSTIKQKRNELLAAALTIWRWGRRNQSKPGLALGSFEQWATWCRDPLLALGCPDPVRRISEIKRDDPLRAQVVEFFTTWHELYGERPMKVKELDIRLCRLADPQERGSRQSLASFVARLEGTRAGGFVMLRIKSPSRWSPSSYALKRTE</sequence>
<dbReference type="EMBL" id="JAKLTY010000032">
    <property type="protein sequence ID" value="MCG2631784.1"/>
    <property type="molecule type" value="Genomic_DNA"/>
</dbReference>
<dbReference type="AlphaFoldDB" id="A0A9X1UDV3"/>
<gene>
    <name evidence="2" type="ORF">L6654_34665</name>
</gene>
<reference evidence="2" key="1">
    <citation type="submission" date="2022-01" db="EMBL/GenBank/DDBJ databases">
        <title>Genome sequnece data of strain Bradyrhizobium sp. nov.</title>
        <authorList>
            <person name="Zhang J."/>
        </authorList>
    </citation>
    <scope>NUCLEOTIDE SEQUENCE</scope>
    <source>
        <strain evidence="2">WYCCWR 13023</strain>
    </source>
</reference>
<dbReference type="RefSeq" id="WP_237891770.1">
    <property type="nucleotide sequence ID" value="NZ_JAKLTY010000032.1"/>
</dbReference>
<organism evidence="2 3">
    <name type="scientific">Bradyrhizobium zhengyangense</name>
    <dbReference type="NCBI Taxonomy" id="2911009"/>
    <lineage>
        <taxon>Bacteria</taxon>
        <taxon>Pseudomonadati</taxon>
        <taxon>Pseudomonadota</taxon>
        <taxon>Alphaproteobacteria</taxon>
        <taxon>Hyphomicrobiales</taxon>
        <taxon>Nitrobacteraceae</taxon>
        <taxon>Bradyrhizobium</taxon>
    </lineage>
</organism>
<accession>A0A9X1UDV3</accession>
<proteinExistence type="predicted"/>
<dbReference type="Proteomes" id="UP001139054">
    <property type="component" value="Unassembled WGS sequence"/>
</dbReference>
<protein>
    <submittedName>
        <fullName evidence="2">Uncharacterized protein</fullName>
    </submittedName>
</protein>
<evidence type="ECO:0000256" key="1">
    <source>
        <dbReference type="SAM" id="MobiDB-lite"/>
    </source>
</evidence>
<name>A0A9X1UDV3_9BRAD</name>
<evidence type="ECO:0000313" key="2">
    <source>
        <dbReference type="EMBL" id="MCG2631784.1"/>
    </source>
</evidence>
<evidence type="ECO:0000313" key="3">
    <source>
        <dbReference type="Proteomes" id="UP001139054"/>
    </source>
</evidence>
<feature type="region of interest" description="Disordered" evidence="1">
    <location>
        <begin position="1"/>
        <end position="33"/>
    </location>
</feature>